<evidence type="ECO:0000256" key="3">
    <source>
        <dbReference type="SAM" id="MobiDB-lite"/>
    </source>
</evidence>
<dbReference type="AlphaFoldDB" id="A0A8H5F913"/>
<accession>A0A8H5F913</accession>
<sequence length="661" mass="73771">MAYRSHTASPAGSASPSTSSSTNASPYINTSNLDMISNDDQDSSYSAHGTPNHSTTSLPRSLSAGKGGCWTCRVRRKKCDEQREGDSCRTCKRLTIKCLGWGPKRPDWMRDKRNVDAYKASIKAQLSRAGLIRGQPRHNPMQVPSHRAAPVSSRQPATINNTTNTTTTSMNRGFNDIYNHQTLEFSQSQHDLSLPPTLPGVPNPVFEQFSRTFNFDPMSFPYNEPVTNVLDVGFNGFSVPDMGGFVDNSPLLQFPNQPTGQEALVMHYFETVQKVQPFFAGEALTEVTYGAIVNEPHGAVTLAVCALADLHSKQMRISHGLEAPTSTEASHATYLKNEALLKLETNKNTHGSYSDTDAVAALHLVSLSQLSGGGGWETPLEILCQWLQQLNLHLEDDPWRRFSSSSPNTQHLVKATMWLDIFSSLSVLRPPKFFVLWQTLLGDQAAFWSNENGLELPRRMRMDLLTGCPDEALLAIAEVSNLAHWKTSQLHNHCLSYPELIRRGTMIDNQLRNPPPLHTDPTSRVLSTAGVTPSEDERLRIANIFRETAKLYLHTVLSNSTPGVPEISSSVEIVVRLFTQLPPSEFDRSLVFPICLTACMTNDSSRRDFFKTRLRSLNESYGNLLTTRRLMEAVWQKRDVSGREVDFRETIREQGLKLLLI</sequence>
<dbReference type="CDD" id="cd00067">
    <property type="entry name" value="GAL4"/>
    <property type="match status" value="1"/>
</dbReference>
<dbReference type="PANTHER" id="PTHR37534">
    <property type="entry name" value="TRANSCRIPTIONAL ACTIVATOR PROTEIN UGA3"/>
    <property type="match status" value="1"/>
</dbReference>
<dbReference type="InterPro" id="IPR021858">
    <property type="entry name" value="Fun_TF"/>
</dbReference>
<comment type="subcellular location">
    <subcellularLocation>
        <location evidence="1">Nucleus</location>
    </subcellularLocation>
</comment>
<name>A0A8H5F913_9AGAR</name>
<feature type="compositionally biased region" description="Low complexity" evidence="3">
    <location>
        <begin position="158"/>
        <end position="168"/>
    </location>
</feature>
<evidence type="ECO:0000256" key="1">
    <source>
        <dbReference type="ARBA" id="ARBA00004123"/>
    </source>
</evidence>
<dbReference type="PROSITE" id="PS00463">
    <property type="entry name" value="ZN2_CY6_FUNGAL_1"/>
    <property type="match status" value="1"/>
</dbReference>
<protein>
    <recommendedName>
        <fullName evidence="4">Zn(2)-C6 fungal-type domain-containing protein</fullName>
    </recommendedName>
</protein>
<evidence type="ECO:0000313" key="6">
    <source>
        <dbReference type="Proteomes" id="UP000567179"/>
    </source>
</evidence>
<dbReference type="OrthoDB" id="5419315at2759"/>
<feature type="compositionally biased region" description="Low complexity" evidence="3">
    <location>
        <begin position="1"/>
        <end position="26"/>
    </location>
</feature>
<reference evidence="5 6" key="1">
    <citation type="journal article" date="2020" name="ISME J.">
        <title>Uncovering the hidden diversity of litter-decomposition mechanisms in mushroom-forming fungi.</title>
        <authorList>
            <person name="Floudas D."/>
            <person name="Bentzer J."/>
            <person name="Ahren D."/>
            <person name="Johansson T."/>
            <person name="Persson P."/>
            <person name="Tunlid A."/>
        </authorList>
    </citation>
    <scope>NUCLEOTIDE SEQUENCE [LARGE SCALE GENOMIC DNA]</scope>
    <source>
        <strain evidence="5 6">CBS 101986</strain>
    </source>
</reference>
<dbReference type="EMBL" id="JAACJJ010000014">
    <property type="protein sequence ID" value="KAF5327658.1"/>
    <property type="molecule type" value="Genomic_DNA"/>
</dbReference>
<keyword evidence="6" id="KW-1185">Reference proteome</keyword>
<dbReference type="InterPro" id="IPR001138">
    <property type="entry name" value="Zn2Cys6_DnaBD"/>
</dbReference>
<dbReference type="GO" id="GO:0005634">
    <property type="term" value="C:nucleus"/>
    <property type="evidence" value="ECO:0007669"/>
    <property type="project" value="UniProtKB-SubCell"/>
</dbReference>
<dbReference type="Pfam" id="PF00172">
    <property type="entry name" value="Zn_clus"/>
    <property type="match status" value="1"/>
</dbReference>
<feature type="region of interest" description="Disordered" evidence="3">
    <location>
        <begin position="134"/>
        <end position="171"/>
    </location>
</feature>
<keyword evidence="2" id="KW-0539">Nucleus</keyword>
<comment type="caution">
    <text evidence="5">The sequence shown here is derived from an EMBL/GenBank/DDBJ whole genome shotgun (WGS) entry which is preliminary data.</text>
</comment>
<feature type="domain" description="Zn(2)-C6 fungal-type" evidence="4">
    <location>
        <begin position="68"/>
        <end position="98"/>
    </location>
</feature>
<feature type="region of interest" description="Disordered" evidence="3">
    <location>
        <begin position="1"/>
        <end position="66"/>
    </location>
</feature>
<evidence type="ECO:0000259" key="4">
    <source>
        <dbReference type="PROSITE" id="PS50048"/>
    </source>
</evidence>
<dbReference type="SUPFAM" id="SSF57701">
    <property type="entry name" value="Zn2/Cys6 DNA-binding domain"/>
    <property type="match status" value="1"/>
</dbReference>
<evidence type="ECO:0000313" key="5">
    <source>
        <dbReference type="EMBL" id="KAF5327658.1"/>
    </source>
</evidence>
<proteinExistence type="predicted"/>
<feature type="compositionally biased region" description="Polar residues" evidence="3">
    <location>
        <begin position="43"/>
        <end position="60"/>
    </location>
</feature>
<dbReference type="PROSITE" id="PS50048">
    <property type="entry name" value="ZN2_CY6_FUNGAL_2"/>
    <property type="match status" value="1"/>
</dbReference>
<organism evidence="5 6">
    <name type="scientific">Psilocybe cf. subviscida</name>
    <dbReference type="NCBI Taxonomy" id="2480587"/>
    <lineage>
        <taxon>Eukaryota</taxon>
        <taxon>Fungi</taxon>
        <taxon>Dikarya</taxon>
        <taxon>Basidiomycota</taxon>
        <taxon>Agaricomycotina</taxon>
        <taxon>Agaricomycetes</taxon>
        <taxon>Agaricomycetidae</taxon>
        <taxon>Agaricales</taxon>
        <taxon>Agaricineae</taxon>
        <taxon>Strophariaceae</taxon>
        <taxon>Psilocybe</taxon>
    </lineage>
</organism>
<dbReference type="PANTHER" id="PTHR37534:SF20">
    <property type="entry name" value="PRO1A C6 ZINK-FINGER PROTEIN"/>
    <property type="match status" value="1"/>
</dbReference>
<gene>
    <name evidence="5" type="ORF">D9619_004795</name>
</gene>
<dbReference type="GO" id="GO:0008270">
    <property type="term" value="F:zinc ion binding"/>
    <property type="evidence" value="ECO:0007669"/>
    <property type="project" value="InterPro"/>
</dbReference>
<dbReference type="InterPro" id="IPR036864">
    <property type="entry name" value="Zn2-C6_fun-type_DNA-bd_sf"/>
</dbReference>
<dbReference type="Proteomes" id="UP000567179">
    <property type="component" value="Unassembled WGS sequence"/>
</dbReference>
<evidence type="ECO:0000256" key="2">
    <source>
        <dbReference type="ARBA" id="ARBA00023242"/>
    </source>
</evidence>
<dbReference type="CDD" id="cd12148">
    <property type="entry name" value="fungal_TF_MHR"/>
    <property type="match status" value="1"/>
</dbReference>
<dbReference type="GO" id="GO:0000981">
    <property type="term" value="F:DNA-binding transcription factor activity, RNA polymerase II-specific"/>
    <property type="evidence" value="ECO:0007669"/>
    <property type="project" value="InterPro"/>
</dbReference>
<dbReference type="Pfam" id="PF11951">
    <property type="entry name" value="Fungal_trans_2"/>
    <property type="match status" value="1"/>
</dbReference>